<evidence type="ECO:0000313" key="2">
    <source>
        <dbReference type="Proteomes" id="UP001418637"/>
    </source>
</evidence>
<dbReference type="Pfam" id="PF16826">
    <property type="entry name" value="DUF5076"/>
    <property type="match status" value="1"/>
</dbReference>
<evidence type="ECO:0000313" key="1">
    <source>
        <dbReference type="EMBL" id="MEN3930829.1"/>
    </source>
</evidence>
<dbReference type="EMBL" id="JBBYXI010000002">
    <property type="protein sequence ID" value="MEN3930829.1"/>
    <property type="molecule type" value="Genomic_DNA"/>
</dbReference>
<dbReference type="Proteomes" id="UP001418637">
    <property type="component" value="Unassembled WGS sequence"/>
</dbReference>
<sequence length="95" mass="10189">MTAPKFEALNVPPDCVEKGGVEVLRASVVDGAVSIAMRRSFDDPFTWGVLLADLARHAARIYALETELTESQALSLIQDGLSSELLNPTDTDSAL</sequence>
<name>A0ABV0BIL3_9HYPH</name>
<reference evidence="1 2" key="1">
    <citation type="submission" date="2024-04" db="EMBL/GenBank/DDBJ databases">
        <title>A novel species isolated from cricket.</title>
        <authorList>
            <person name="Wang H.-C."/>
        </authorList>
    </citation>
    <scope>NUCLEOTIDE SEQUENCE [LARGE SCALE GENOMIC DNA]</scope>
    <source>
        <strain evidence="1 2">WL0021</strain>
    </source>
</reference>
<gene>
    <name evidence="1" type="ORF">WJT86_07120</name>
</gene>
<dbReference type="Gene3D" id="3.30.2370.10">
    <property type="entry name" value="putative pyruvate dehydrogenase"/>
    <property type="match status" value="1"/>
</dbReference>
<comment type="caution">
    <text evidence="1">The sequence shown here is derived from an EMBL/GenBank/DDBJ whole genome shotgun (WGS) entry which is preliminary data.</text>
</comment>
<accession>A0ABV0BIL3</accession>
<protein>
    <submittedName>
        <fullName evidence="1">DUF5076 domain-containing protein</fullName>
    </submittedName>
</protein>
<proteinExistence type="predicted"/>
<dbReference type="RefSeq" id="WP_346336854.1">
    <property type="nucleotide sequence ID" value="NZ_JBBYXI010000002.1"/>
</dbReference>
<keyword evidence="2" id="KW-1185">Reference proteome</keyword>
<dbReference type="InterPro" id="IPR031796">
    <property type="entry name" value="DUF5076"/>
</dbReference>
<organism evidence="1 2">
    <name type="scientific">Hohaiivirga grylli</name>
    <dbReference type="NCBI Taxonomy" id="3133970"/>
    <lineage>
        <taxon>Bacteria</taxon>
        <taxon>Pseudomonadati</taxon>
        <taxon>Pseudomonadota</taxon>
        <taxon>Alphaproteobacteria</taxon>
        <taxon>Hyphomicrobiales</taxon>
        <taxon>Methylobacteriaceae</taxon>
        <taxon>Hohaiivirga</taxon>
    </lineage>
</organism>